<sequence length="64" mass="7372">MMTDRDKLTVILIKILDATDLDDDDQEYIYNKITSGLSKVDIESYLIYCIKQIVNDEVIDASKN</sequence>
<dbReference type="AlphaFoldDB" id="A0A517PYI5"/>
<organism evidence="1 2">
    <name type="scientific">Gimesia chilikensis</name>
    <dbReference type="NCBI Taxonomy" id="2605989"/>
    <lineage>
        <taxon>Bacteria</taxon>
        <taxon>Pseudomonadati</taxon>
        <taxon>Planctomycetota</taxon>
        <taxon>Planctomycetia</taxon>
        <taxon>Planctomycetales</taxon>
        <taxon>Planctomycetaceae</taxon>
        <taxon>Gimesia</taxon>
    </lineage>
</organism>
<keyword evidence="2" id="KW-1185">Reference proteome</keyword>
<proteinExistence type="predicted"/>
<reference evidence="1 2" key="1">
    <citation type="submission" date="2019-02" db="EMBL/GenBank/DDBJ databases">
        <title>Deep-cultivation of Planctomycetes and their phenomic and genomic characterization uncovers novel biology.</title>
        <authorList>
            <person name="Wiegand S."/>
            <person name="Jogler M."/>
            <person name="Boedeker C."/>
            <person name="Pinto D."/>
            <person name="Vollmers J."/>
            <person name="Rivas-Marin E."/>
            <person name="Kohn T."/>
            <person name="Peeters S.H."/>
            <person name="Heuer A."/>
            <person name="Rast P."/>
            <person name="Oberbeckmann S."/>
            <person name="Bunk B."/>
            <person name="Jeske O."/>
            <person name="Meyerdierks A."/>
            <person name="Storesund J.E."/>
            <person name="Kallscheuer N."/>
            <person name="Luecker S."/>
            <person name="Lage O.M."/>
            <person name="Pohl T."/>
            <person name="Merkel B.J."/>
            <person name="Hornburger P."/>
            <person name="Mueller R.-W."/>
            <person name="Bruemmer F."/>
            <person name="Labrenz M."/>
            <person name="Spormann A.M."/>
            <person name="Op den Camp H."/>
            <person name="Overmann J."/>
            <person name="Amann R."/>
            <person name="Jetten M.S.M."/>
            <person name="Mascher T."/>
            <person name="Medema M.H."/>
            <person name="Devos D.P."/>
            <person name="Kaster A.-K."/>
            <person name="Ovreas L."/>
            <person name="Rohde M."/>
            <person name="Galperin M.Y."/>
            <person name="Jogler C."/>
        </authorList>
    </citation>
    <scope>NUCLEOTIDE SEQUENCE [LARGE SCALE GENOMIC DNA]</scope>
    <source>
        <strain evidence="1 2">HG66A1</strain>
    </source>
</reference>
<protein>
    <submittedName>
        <fullName evidence="1">Uncharacterized protein</fullName>
    </submittedName>
</protein>
<name>A0A517PYI5_9PLAN</name>
<gene>
    <name evidence="1" type="ORF">HG66A1_62730</name>
</gene>
<evidence type="ECO:0000313" key="1">
    <source>
        <dbReference type="EMBL" id="QDT24441.1"/>
    </source>
</evidence>
<dbReference type="Proteomes" id="UP000320421">
    <property type="component" value="Chromosome"/>
</dbReference>
<dbReference type="EMBL" id="CP036266">
    <property type="protein sequence ID" value="QDT24441.1"/>
    <property type="molecule type" value="Genomic_DNA"/>
</dbReference>
<accession>A0A517PYI5</accession>
<evidence type="ECO:0000313" key="2">
    <source>
        <dbReference type="Proteomes" id="UP000320421"/>
    </source>
</evidence>